<evidence type="ECO:0000256" key="6">
    <source>
        <dbReference type="ARBA" id="ARBA00023136"/>
    </source>
</evidence>
<dbReference type="GO" id="GO:0008381">
    <property type="term" value="F:mechanosensitive monoatomic ion channel activity"/>
    <property type="evidence" value="ECO:0007669"/>
    <property type="project" value="InterPro"/>
</dbReference>
<feature type="transmembrane region" description="Helical" evidence="7">
    <location>
        <begin position="60"/>
        <end position="86"/>
    </location>
</feature>
<keyword evidence="4 7" id="KW-0812">Transmembrane</keyword>
<protein>
    <submittedName>
        <fullName evidence="11">Small conductance mechanosensitive channel</fullName>
    </submittedName>
</protein>
<dbReference type="OrthoDB" id="9809206at2"/>
<dbReference type="Pfam" id="PF21088">
    <property type="entry name" value="MS_channel_1st"/>
    <property type="match status" value="1"/>
</dbReference>
<dbReference type="InterPro" id="IPR049142">
    <property type="entry name" value="MS_channel_1st"/>
</dbReference>
<feature type="transmembrane region" description="Helical" evidence="7">
    <location>
        <begin position="22"/>
        <end position="40"/>
    </location>
</feature>
<dbReference type="Proteomes" id="UP000184609">
    <property type="component" value="Unassembled WGS sequence"/>
</dbReference>
<dbReference type="InterPro" id="IPR011014">
    <property type="entry name" value="MscS_channel_TM-2"/>
</dbReference>
<feature type="domain" description="Mechanosensitive ion channel MscS C-terminal" evidence="9">
    <location>
        <begin position="182"/>
        <end position="263"/>
    </location>
</feature>
<comment type="similarity">
    <text evidence="2">Belongs to the MscS (TC 1.A.23) family.</text>
</comment>
<dbReference type="GO" id="GO:0005886">
    <property type="term" value="C:plasma membrane"/>
    <property type="evidence" value="ECO:0007669"/>
    <property type="project" value="UniProtKB-SubCell"/>
</dbReference>
<keyword evidence="5 7" id="KW-1133">Transmembrane helix</keyword>
<evidence type="ECO:0000256" key="2">
    <source>
        <dbReference type="ARBA" id="ARBA00008017"/>
    </source>
</evidence>
<evidence type="ECO:0000259" key="10">
    <source>
        <dbReference type="Pfam" id="PF21088"/>
    </source>
</evidence>
<evidence type="ECO:0000256" key="3">
    <source>
        <dbReference type="ARBA" id="ARBA00022475"/>
    </source>
</evidence>
<evidence type="ECO:0000256" key="5">
    <source>
        <dbReference type="ARBA" id="ARBA00022989"/>
    </source>
</evidence>
<organism evidence="11 12">
    <name type="scientific">Algoriphagus zhangzhouensis</name>
    <dbReference type="NCBI Taxonomy" id="1073327"/>
    <lineage>
        <taxon>Bacteria</taxon>
        <taxon>Pseudomonadati</taxon>
        <taxon>Bacteroidota</taxon>
        <taxon>Cytophagia</taxon>
        <taxon>Cytophagales</taxon>
        <taxon>Cyclobacteriaceae</taxon>
        <taxon>Algoriphagus</taxon>
    </lineage>
</organism>
<dbReference type="Pfam" id="PF21082">
    <property type="entry name" value="MS_channel_3rd"/>
    <property type="match status" value="1"/>
</dbReference>
<dbReference type="InterPro" id="IPR049278">
    <property type="entry name" value="MS_channel_C"/>
</dbReference>
<evidence type="ECO:0000313" key="12">
    <source>
        <dbReference type="Proteomes" id="UP000184609"/>
    </source>
</evidence>
<reference evidence="12" key="1">
    <citation type="submission" date="2016-12" db="EMBL/GenBank/DDBJ databases">
        <authorList>
            <person name="Varghese N."/>
            <person name="Submissions S."/>
        </authorList>
    </citation>
    <scope>NUCLEOTIDE SEQUENCE [LARGE SCALE GENOMIC DNA]</scope>
    <source>
        <strain evidence="12">DSM 25035</strain>
    </source>
</reference>
<name>A0A1M7ZBQ3_9BACT</name>
<feature type="domain" description="Mechanosensitive ion channel transmembrane helices 2/3" evidence="10">
    <location>
        <begin position="67"/>
        <end position="107"/>
    </location>
</feature>
<dbReference type="Gene3D" id="1.10.287.1260">
    <property type="match status" value="1"/>
</dbReference>
<evidence type="ECO:0000313" key="11">
    <source>
        <dbReference type="EMBL" id="SHO62293.1"/>
    </source>
</evidence>
<keyword evidence="12" id="KW-1185">Reference proteome</keyword>
<evidence type="ECO:0000256" key="4">
    <source>
        <dbReference type="ARBA" id="ARBA00022692"/>
    </source>
</evidence>
<dbReference type="InterPro" id="IPR006686">
    <property type="entry name" value="MscS_channel_CS"/>
</dbReference>
<dbReference type="Pfam" id="PF00924">
    <property type="entry name" value="MS_channel_2nd"/>
    <property type="match status" value="1"/>
</dbReference>
<feature type="transmembrane region" description="Helical" evidence="7">
    <location>
        <begin position="92"/>
        <end position="122"/>
    </location>
</feature>
<dbReference type="AlphaFoldDB" id="A0A1M7ZBQ3"/>
<dbReference type="Gene3D" id="3.30.70.100">
    <property type="match status" value="1"/>
</dbReference>
<dbReference type="InterPro" id="IPR023408">
    <property type="entry name" value="MscS_beta-dom_sf"/>
</dbReference>
<dbReference type="InterPro" id="IPR045275">
    <property type="entry name" value="MscS_archaea/bacteria_type"/>
</dbReference>
<dbReference type="PANTHER" id="PTHR30221">
    <property type="entry name" value="SMALL-CONDUCTANCE MECHANOSENSITIVE CHANNEL"/>
    <property type="match status" value="1"/>
</dbReference>
<keyword evidence="6 7" id="KW-0472">Membrane</keyword>
<gene>
    <name evidence="11" type="ORF">SAMN04488108_2065</name>
</gene>
<evidence type="ECO:0000256" key="1">
    <source>
        <dbReference type="ARBA" id="ARBA00004651"/>
    </source>
</evidence>
<dbReference type="PANTHER" id="PTHR30221:SF1">
    <property type="entry name" value="SMALL-CONDUCTANCE MECHANOSENSITIVE CHANNEL"/>
    <property type="match status" value="1"/>
</dbReference>
<dbReference type="InterPro" id="IPR006685">
    <property type="entry name" value="MscS_channel_2nd"/>
</dbReference>
<dbReference type="SUPFAM" id="SSF50182">
    <property type="entry name" value="Sm-like ribonucleoproteins"/>
    <property type="match status" value="1"/>
</dbReference>
<dbReference type="InterPro" id="IPR011066">
    <property type="entry name" value="MscS_channel_C_sf"/>
</dbReference>
<dbReference type="SUPFAM" id="SSF82861">
    <property type="entry name" value="Mechanosensitive channel protein MscS (YggB), transmembrane region"/>
    <property type="match status" value="1"/>
</dbReference>
<comment type="subcellular location">
    <subcellularLocation>
        <location evidence="1">Cell membrane</location>
        <topology evidence="1">Multi-pass membrane protein</topology>
    </subcellularLocation>
</comment>
<evidence type="ECO:0000256" key="7">
    <source>
        <dbReference type="SAM" id="Phobius"/>
    </source>
</evidence>
<feature type="domain" description="Mechanosensitive ion channel MscS" evidence="8">
    <location>
        <begin position="109"/>
        <end position="174"/>
    </location>
</feature>
<evidence type="ECO:0000259" key="9">
    <source>
        <dbReference type="Pfam" id="PF21082"/>
    </source>
</evidence>
<dbReference type="InterPro" id="IPR010920">
    <property type="entry name" value="LSM_dom_sf"/>
</dbReference>
<evidence type="ECO:0000259" key="8">
    <source>
        <dbReference type="Pfam" id="PF00924"/>
    </source>
</evidence>
<dbReference type="EMBL" id="FRXN01000002">
    <property type="protein sequence ID" value="SHO62293.1"/>
    <property type="molecule type" value="Genomic_DNA"/>
</dbReference>
<accession>A0A1M7ZBQ3</accession>
<proteinExistence type="inferred from homology"/>
<dbReference type="PROSITE" id="PS01246">
    <property type="entry name" value="UPF0003"/>
    <property type="match status" value="1"/>
</dbReference>
<sequence length="277" mass="30649">MEISPEMTDTLIQKAIELAYEVVPRIIYALVFYFVGKFIVKRVLKSFNKILAKRDSNPSLNIFLSGLAKVLLIACLFLGVLAILGIPVSSFMAVLGAAGLAIGLALQGSLSNFAGGVLILLFKPFKVNDVVTAQGHTGTVKRIDILYTHINTFDNKEIIIPNGNLANSDVVNMSTQPTRRADLTVGVAYGTNIKKAREIILGIFEKDERVHKDPQPVVFLNNFGDSSLDLVIRAWTNAETLWPVYFDTMEAINTEFENNNIEIPFPQRVVHQVKEEA</sequence>
<dbReference type="Gene3D" id="2.30.30.60">
    <property type="match status" value="1"/>
</dbReference>
<dbReference type="SUPFAM" id="SSF82689">
    <property type="entry name" value="Mechanosensitive channel protein MscS (YggB), C-terminal domain"/>
    <property type="match status" value="1"/>
</dbReference>
<keyword evidence="3" id="KW-1003">Cell membrane</keyword>